<evidence type="ECO:0000313" key="3">
    <source>
        <dbReference type="Proteomes" id="UP000324222"/>
    </source>
</evidence>
<accession>A0A5B7H7R2</accession>
<feature type="region of interest" description="Disordered" evidence="1">
    <location>
        <begin position="42"/>
        <end position="73"/>
    </location>
</feature>
<feature type="region of interest" description="Disordered" evidence="1">
    <location>
        <begin position="109"/>
        <end position="147"/>
    </location>
</feature>
<evidence type="ECO:0000256" key="1">
    <source>
        <dbReference type="SAM" id="MobiDB-lite"/>
    </source>
</evidence>
<protein>
    <submittedName>
        <fullName evidence="2">Uncharacterized protein</fullName>
    </submittedName>
</protein>
<name>A0A5B7H7R2_PORTR</name>
<dbReference type="Proteomes" id="UP000324222">
    <property type="component" value="Unassembled WGS sequence"/>
</dbReference>
<comment type="caution">
    <text evidence="2">The sequence shown here is derived from an EMBL/GenBank/DDBJ whole genome shotgun (WGS) entry which is preliminary data.</text>
</comment>
<reference evidence="2 3" key="1">
    <citation type="submission" date="2019-05" db="EMBL/GenBank/DDBJ databases">
        <title>Another draft genome of Portunus trituberculatus and its Hox gene families provides insights of decapod evolution.</title>
        <authorList>
            <person name="Jeong J.-H."/>
            <person name="Song I."/>
            <person name="Kim S."/>
            <person name="Choi T."/>
            <person name="Kim D."/>
            <person name="Ryu S."/>
            <person name="Kim W."/>
        </authorList>
    </citation>
    <scope>NUCLEOTIDE SEQUENCE [LARGE SCALE GENOMIC DNA]</scope>
    <source>
        <tissue evidence="2">Muscle</tissue>
    </source>
</reference>
<sequence>MTERGRKNPRSGLLVKENPPWCKNSGMCLLVFPELRHARYSHRSPQASIPPPGEKKEDWGGGEVEQDTPTLPQDRTKAVLVALHRGRDFVLQFLPREQAVLSPRQTDTLGHATRHTPHLPIANTREASGSRISPSARYKGSQTTTPLGNATAILKPLYSSHSKPPAIVAREVT</sequence>
<evidence type="ECO:0000313" key="2">
    <source>
        <dbReference type="EMBL" id="MPC65936.1"/>
    </source>
</evidence>
<organism evidence="2 3">
    <name type="scientific">Portunus trituberculatus</name>
    <name type="common">Swimming crab</name>
    <name type="synonym">Neptunus trituberculatus</name>
    <dbReference type="NCBI Taxonomy" id="210409"/>
    <lineage>
        <taxon>Eukaryota</taxon>
        <taxon>Metazoa</taxon>
        <taxon>Ecdysozoa</taxon>
        <taxon>Arthropoda</taxon>
        <taxon>Crustacea</taxon>
        <taxon>Multicrustacea</taxon>
        <taxon>Malacostraca</taxon>
        <taxon>Eumalacostraca</taxon>
        <taxon>Eucarida</taxon>
        <taxon>Decapoda</taxon>
        <taxon>Pleocyemata</taxon>
        <taxon>Brachyura</taxon>
        <taxon>Eubrachyura</taxon>
        <taxon>Portunoidea</taxon>
        <taxon>Portunidae</taxon>
        <taxon>Portuninae</taxon>
        <taxon>Portunus</taxon>
    </lineage>
</organism>
<proteinExistence type="predicted"/>
<dbReference type="EMBL" id="VSRR010024045">
    <property type="protein sequence ID" value="MPC65936.1"/>
    <property type="molecule type" value="Genomic_DNA"/>
</dbReference>
<gene>
    <name evidence="2" type="ORF">E2C01_060074</name>
</gene>
<dbReference type="AlphaFoldDB" id="A0A5B7H7R2"/>
<keyword evidence="3" id="KW-1185">Reference proteome</keyword>